<reference evidence="1 2" key="1">
    <citation type="submission" date="2018-10" db="EMBL/GenBank/DDBJ databases">
        <title>Genomic Encyclopedia of Archaeal and Bacterial Type Strains, Phase II (KMG-II): from individual species to whole genera.</title>
        <authorList>
            <person name="Goeker M."/>
        </authorList>
    </citation>
    <scope>NUCLEOTIDE SEQUENCE [LARGE SCALE GENOMIC DNA]</scope>
    <source>
        <strain evidence="1 2">DSM 45657</strain>
    </source>
</reference>
<gene>
    <name evidence="1" type="ORF">CLV68_5342</name>
</gene>
<comment type="caution">
    <text evidence="1">The sequence shown here is derived from an EMBL/GenBank/DDBJ whole genome shotgun (WGS) entry which is preliminary data.</text>
</comment>
<accession>A0A421AYT2</accession>
<sequence length="274" mass="29257">MVARLYRGVYGSGYGAGWEVRRVRHCQGGHERAVVERGPTRQVPVRGLRGAGNAAVAGLLGQVRVQRQTAPVTAGGPAIRAGNGTTAELVAERARLLRERDAHAKDMAQFAAYQRGIERLDLLLAERGNSGLADAAVEMVFDGATLTLGTQSWVAVSGHPDAAGAFDYSPARQRLEGVGPIPAGVYWVDPSQMVDLSSRWFYASRYEGPWGTHRITVHPFDTTHTFGRGGFFIHGGSTPGSAGCVDLTSSASAFARALSTVPLNTKVKLTVRYP</sequence>
<keyword evidence="2" id="KW-1185">Reference proteome</keyword>
<proteinExistence type="predicted"/>
<protein>
    <submittedName>
        <fullName evidence="1">Uncharacterized protein DUF2778</fullName>
    </submittedName>
</protein>
<dbReference type="Proteomes" id="UP000282454">
    <property type="component" value="Unassembled WGS sequence"/>
</dbReference>
<evidence type="ECO:0000313" key="1">
    <source>
        <dbReference type="EMBL" id="RLK54951.1"/>
    </source>
</evidence>
<name>A0A421AYT2_9PSEU</name>
<evidence type="ECO:0000313" key="2">
    <source>
        <dbReference type="Proteomes" id="UP000282454"/>
    </source>
</evidence>
<organism evidence="1 2">
    <name type="scientific">Actinokineospora cianjurensis</name>
    <dbReference type="NCBI Taxonomy" id="585224"/>
    <lineage>
        <taxon>Bacteria</taxon>
        <taxon>Bacillati</taxon>
        <taxon>Actinomycetota</taxon>
        <taxon>Actinomycetes</taxon>
        <taxon>Pseudonocardiales</taxon>
        <taxon>Pseudonocardiaceae</taxon>
        <taxon>Actinokineospora</taxon>
    </lineage>
</organism>
<dbReference type="AlphaFoldDB" id="A0A421AYT2"/>
<dbReference type="EMBL" id="RCDD01000005">
    <property type="protein sequence ID" value="RLK54951.1"/>
    <property type="molecule type" value="Genomic_DNA"/>
</dbReference>